<dbReference type="PANTHER" id="PTHR45953:SF1">
    <property type="entry name" value="IDURONATE 2-SULFATASE"/>
    <property type="match status" value="1"/>
</dbReference>
<protein>
    <submittedName>
        <fullName evidence="6">Sulfatase-like hydrolase/transferase</fullName>
    </submittedName>
</protein>
<evidence type="ECO:0000256" key="4">
    <source>
        <dbReference type="SAM" id="MobiDB-lite"/>
    </source>
</evidence>
<accession>A0A931AL89</accession>
<dbReference type="RefSeq" id="WP_195899966.1">
    <property type="nucleotide sequence ID" value="NZ_JADOGI010000144.1"/>
</dbReference>
<keyword evidence="7" id="KW-1185">Reference proteome</keyword>
<comment type="similarity">
    <text evidence="1">Belongs to the sulfatase family.</text>
</comment>
<dbReference type="InterPro" id="IPR017850">
    <property type="entry name" value="Alkaline_phosphatase_core_sf"/>
</dbReference>
<evidence type="ECO:0000313" key="7">
    <source>
        <dbReference type="Proteomes" id="UP000605361"/>
    </source>
</evidence>
<evidence type="ECO:0000313" key="6">
    <source>
        <dbReference type="EMBL" id="MBF8191057.1"/>
    </source>
</evidence>
<gene>
    <name evidence="6" type="ORF">ITP53_36185</name>
</gene>
<keyword evidence="3 6" id="KW-0378">Hydrolase</keyword>
<proteinExistence type="inferred from homology"/>
<organism evidence="6 7">
    <name type="scientific">Nonomuraea cypriaca</name>
    <dbReference type="NCBI Taxonomy" id="1187855"/>
    <lineage>
        <taxon>Bacteria</taxon>
        <taxon>Bacillati</taxon>
        <taxon>Actinomycetota</taxon>
        <taxon>Actinomycetes</taxon>
        <taxon>Streptosporangiales</taxon>
        <taxon>Streptosporangiaceae</taxon>
        <taxon>Nonomuraea</taxon>
    </lineage>
</organism>
<dbReference type="PANTHER" id="PTHR45953">
    <property type="entry name" value="IDURONATE 2-SULFATASE"/>
    <property type="match status" value="1"/>
</dbReference>
<name>A0A931AL89_9ACTN</name>
<dbReference type="AlphaFoldDB" id="A0A931AL89"/>
<evidence type="ECO:0000259" key="5">
    <source>
        <dbReference type="Pfam" id="PF00884"/>
    </source>
</evidence>
<dbReference type="Proteomes" id="UP000605361">
    <property type="component" value="Unassembled WGS sequence"/>
</dbReference>
<evidence type="ECO:0000256" key="3">
    <source>
        <dbReference type="ARBA" id="ARBA00022801"/>
    </source>
</evidence>
<evidence type="ECO:0000256" key="2">
    <source>
        <dbReference type="ARBA" id="ARBA00022723"/>
    </source>
</evidence>
<keyword evidence="2" id="KW-0479">Metal-binding</keyword>
<dbReference type="GO" id="GO:0046872">
    <property type="term" value="F:metal ion binding"/>
    <property type="evidence" value="ECO:0007669"/>
    <property type="project" value="UniProtKB-KW"/>
</dbReference>
<dbReference type="GO" id="GO:0005737">
    <property type="term" value="C:cytoplasm"/>
    <property type="evidence" value="ECO:0007669"/>
    <property type="project" value="TreeGrafter"/>
</dbReference>
<evidence type="ECO:0000256" key="1">
    <source>
        <dbReference type="ARBA" id="ARBA00008779"/>
    </source>
</evidence>
<dbReference type="SUPFAM" id="SSF53649">
    <property type="entry name" value="Alkaline phosphatase-like"/>
    <property type="match status" value="1"/>
</dbReference>
<feature type="domain" description="Sulfatase N-terminal" evidence="5">
    <location>
        <begin position="6"/>
        <end position="353"/>
    </location>
</feature>
<dbReference type="InterPro" id="IPR000917">
    <property type="entry name" value="Sulfatase_N"/>
</dbReference>
<comment type="caution">
    <text evidence="6">The sequence shown here is derived from an EMBL/GenBank/DDBJ whole genome shotgun (WGS) entry which is preliminary data.</text>
</comment>
<dbReference type="GO" id="GO:0004423">
    <property type="term" value="F:iduronate-2-sulfatase activity"/>
    <property type="evidence" value="ECO:0007669"/>
    <property type="project" value="TreeGrafter"/>
</dbReference>
<dbReference type="Gene3D" id="3.40.720.10">
    <property type="entry name" value="Alkaline Phosphatase, subunit A"/>
    <property type="match status" value="1"/>
</dbReference>
<dbReference type="EMBL" id="JADOGI010000144">
    <property type="protein sequence ID" value="MBF8191057.1"/>
    <property type="molecule type" value="Genomic_DNA"/>
</dbReference>
<sequence>MKYARPDVVIVLTDQHRADACAREGFPLDTTPFLDSLAGEGVWFDKAYTTSPLCCPARTSLMTGRFPSAHRVTQNPAAGRAVFDDDLFGVARAAGYATALIGKNHTYLRAADADRFSDYMHGGRAAGSSDPVEAEFESWLTGLRHRTAERATDFPVEVQNPYRIVDETLAWVASVPEDQPLLAVVSFPEPHNPYQVPEPYFSMFPPESLPPVRAGADTLEELPFAWRYLRRLGERAFEDYAQLIDRSRANYFGMLRLIDDQVRRLHDGLERRHARRERVLAVTADHGDYVGEYGLVRKGAEISNILARIPLVVTGDRVPPGGSGQPTASPASTASAAHVSLADLMPTVCEAIGLPLPAGVQGRSLWPLLTGEPYPAAEFAGVYVEQGMGGLPYEQEDVPSPMPGLFLDGPGGAARFDELNAVTQGGRRRMVRSGDWTLHAGVTGDFRLHDLRSDPLELVNRWADPSAAEARTALLAQLAVWQMRAEDPLPEVPGGYRTKRDPRNYLAPYAQPAP</sequence>
<dbReference type="PROSITE" id="PS00523">
    <property type="entry name" value="SULFATASE_1"/>
    <property type="match status" value="1"/>
</dbReference>
<feature type="region of interest" description="Disordered" evidence="4">
    <location>
        <begin position="488"/>
        <end position="514"/>
    </location>
</feature>
<dbReference type="Pfam" id="PF00884">
    <property type="entry name" value="Sulfatase"/>
    <property type="match status" value="1"/>
</dbReference>
<dbReference type="InterPro" id="IPR024607">
    <property type="entry name" value="Sulfatase_CS"/>
</dbReference>
<reference evidence="6" key="1">
    <citation type="submission" date="2020-11" db="EMBL/GenBank/DDBJ databases">
        <title>Whole-genome analyses of Nonomuraea sp. K274.</title>
        <authorList>
            <person name="Veyisoglu A."/>
        </authorList>
    </citation>
    <scope>NUCLEOTIDE SEQUENCE</scope>
    <source>
        <strain evidence="6">K274</strain>
    </source>
</reference>